<evidence type="ECO:0000313" key="10">
    <source>
        <dbReference type="Proteomes" id="UP000824070"/>
    </source>
</evidence>
<evidence type="ECO:0000256" key="2">
    <source>
        <dbReference type="ARBA" id="ARBA00022490"/>
    </source>
</evidence>
<feature type="domain" description="Metalloenzyme" evidence="8">
    <location>
        <begin position="5"/>
        <end position="383"/>
    </location>
</feature>
<accession>A0A9D1LPF9</accession>
<comment type="pathway">
    <text evidence="6">Carbohydrate degradation; 2-deoxy-D-ribose 1-phosphate degradation; D-glyceraldehyde 3-phosphate and acetaldehyde from 2-deoxy-alpha-D-ribose 1-phosphate: step 1/2.</text>
</comment>
<keyword evidence="5 6" id="KW-0413">Isomerase</keyword>
<dbReference type="SUPFAM" id="SSF143856">
    <property type="entry name" value="DeoB insert domain-like"/>
    <property type="match status" value="1"/>
</dbReference>
<feature type="binding site" evidence="6">
    <location>
        <position position="331"/>
    </location>
    <ligand>
        <name>Mn(2+)</name>
        <dbReference type="ChEBI" id="CHEBI:29035"/>
        <label>1</label>
    </ligand>
</feature>
<proteinExistence type="inferred from homology"/>
<dbReference type="GO" id="GO:0043094">
    <property type="term" value="P:metabolic compound salvage"/>
    <property type="evidence" value="ECO:0007669"/>
    <property type="project" value="UniProtKB-UniRule"/>
</dbReference>
<keyword evidence="2 6" id="KW-0963">Cytoplasm</keyword>
<evidence type="ECO:0000256" key="4">
    <source>
        <dbReference type="ARBA" id="ARBA00023211"/>
    </source>
</evidence>
<dbReference type="NCBIfam" id="TIGR01696">
    <property type="entry name" value="deoB"/>
    <property type="match status" value="1"/>
</dbReference>
<dbReference type="HAMAP" id="MF_00740">
    <property type="entry name" value="Phosphopentomut"/>
    <property type="match status" value="1"/>
</dbReference>
<dbReference type="PANTHER" id="PTHR21110">
    <property type="entry name" value="PHOSPHOPENTOMUTASE"/>
    <property type="match status" value="1"/>
</dbReference>
<comment type="subcellular location">
    <subcellularLocation>
        <location evidence="6">Cytoplasm</location>
    </subcellularLocation>
</comment>
<dbReference type="Pfam" id="PF01676">
    <property type="entry name" value="Metalloenzyme"/>
    <property type="match status" value="1"/>
</dbReference>
<dbReference type="SUPFAM" id="SSF53649">
    <property type="entry name" value="Alkaline phosphatase-like"/>
    <property type="match status" value="1"/>
</dbReference>
<reference evidence="9" key="1">
    <citation type="submission" date="2020-10" db="EMBL/GenBank/DDBJ databases">
        <authorList>
            <person name="Gilroy R."/>
        </authorList>
    </citation>
    <scope>NUCLEOTIDE SEQUENCE</scope>
    <source>
        <strain evidence="9">ChiGjej1B1-22543</strain>
    </source>
</reference>
<evidence type="ECO:0000256" key="5">
    <source>
        <dbReference type="ARBA" id="ARBA00023235"/>
    </source>
</evidence>
<feature type="binding site" evidence="6">
    <location>
        <position position="343"/>
    </location>
    <ligand>
        <name>Mn(2+)</name>
        <dbReference type="ChEBI" id="CHEBI:29035"/>
        <label>2</label>
    </ligand>
</feature>
<dbReference type="AlphaFoldDB" id="A0A9D1LPF9"/>
<reference evidence="9" key="2">
    <citation type="journal article" date="2021" name="PeerJ">
        <title>Extensive microbial diversity within the chicken gut microbiome revealed by metagenomics and culture.</title>
        <authorList>
            <person name="Gilroy R."/>
            <person name="Ravi A."/>
            <person name="Getino M."/>
            <person name="Pursley I."/>
            <person name="Horton D.L."/>
            <person name="Alikhan N.F."/>
            <person name="Baker D."/>
            <person name="Gharbi K."/>
            <person name="Hall N."/>
            <person name="Watson M."/>
            <person name="Adriaenssens E.M."/>
            <person name="Foster-Nyarko E."/>
            <person name="Jarju S."/>
            <person name="Secka A."/>
            <person name="Antonio M."/>
            <person name="Oren A."/>
            <person name="Chaudhuri R.R."/>
            <person name="La Ragione R."/>
            <person name="Hildebrand F."/>
            <person name="Pallen M.J."/>
        </authorList>
    </citation>
    <scope>NUCLEOTIDE SEQUENCE</scope>
    <source>
        <strain evidence="9">ChiGjej1B1-22543</strain>
    </source>
</reference>
<evidence type="ECO:0000256" key="1">
    <source>
        <dbReference type="ARBA" id="ARBA00010373"/>
    </source>
</evidence>
<dbReference type="PANTHER" id="PTHR21110:SF0">
    <property type="entry name" value="PHOSPHOPENTOMUTASE"/>
    <property type="match status" value="1"/>
</dbReference>
<sequence length="401" mass="44113">MKPFKKIFVVVADSAGIGEMEDAARFGDEGSNTFAHAAESVGGLKVPNMEAMGLGELDNIMGVKKVNDHPHAYSLRLAELSNGKDTMTGHWEMMGIETLKPFKTFTDTGFPKELIDELEEKTGHKVIGNVAASGTEIIKQLGEQQMKENSLIVYTSADSVLQIAAHEEVTGLQELYRCCEIAREICMRPEYLVGRVIARPYVGNPKDGFVRDGANRHDYTVSPTGRTALDVLKEHGFTVSAVGKINDIFNGVGITRTIHTATNEQGMDEAIRQLGDDYTGLCFVNLVEFDSEYGHRRNPVGYARCLEAFDKRIGEFIAKMGEDDLLMVTADHGNDPTAHGTDHTREKVPLLCYSPRFRSGHCLGERKCFAQIGATALANFGLQREGNMVGEPIEELLEHNA</sequence>
<evidence type="ECO:0000256" key="7">
    <source>
        <dbReference type="NCBIfam" id="TIGR01696"/>
    </source>
</evidence>
<dbReference type="InterPro" id="IPR006124">
    <property type="entry name" value="Metalloenzyme"/>
</dbReference>
<dbReference type="EC" id="5.4.2.7" evidence="6 7"/>
<comment type="function">
    <text evidence="6">Isomerase that catalyzes the conversion of deoxy-ribose 1-phosphate (dRib-1-P) and ribose 1-phosphate (Rib-1-P) to deoxy-ribose 5-phosphate (dRib-5-P) and ribose 5-phosphate (Rib-5-P), respectively.</text>
</comment>
<evidence type="ECO:0000259" key="8">
    <source>
        <dbReference type="Pfam" id="PF01676"/>
    </source>
</evidence>
<dbReference type="CDD" id="cd16009">
    <property type="entry name" value="PPM"/>
    <property type="match status" value="1"/>
</dbReference>
<dbReference type="GO" id="GO:0008973">
    <property type="term" value="F:phosphopentomutase activity"/>
    <property type="evidence" value="ECO:0007669"/>
    <property type="project" value="UniProtKB-UniRule"/>
</dbReference>
<comment type="catalytic activity">
    <reaction evidence="6">
        <text>2-deoxy-alpha-D-ribose 1-phosphate = 2-deoxy-D-ribose 5-phosphate</text>
        <dbReference type="Rhea" id="RHEA:27658"/>
        <dbReference type="ChEBI" id="CHEBI:57259"/>
        <dbReference type="ChEBI" id="CHEBI:62877"/>
        <dbReference type="EC" id="5.4.2.7"/>
    </reaction>
</comment>
<organism evidence="9 10">
    <name type="scientific">Candidatus Alloenteromonas pullicola</name>
    <dbReference type="NCBI Taxonomy" id="2840784"/>
    <lineage>
        <taxon>Bacteria</taxon>
        <taxon>Bacillati</taxon>
        <taxon>Bacillota</taxon>
        <taxon>Bacillota incertae sedis</taxon>
        <taxon>Candidatus Alloenteromonas</taxon>
    </lineage>
</organism>
<dbReference type="GO" id="GO:0009117">
    <property type="term" value="P:nucleotide metabolic process"/>
    <property type="evidence" value="ECO:0007669"/>
    <property type="project" value="UniProtKB-UniRule"/>
</dbReference>
<comment type="similarity">
    <text evidence="1 6">Belongs to the phosphopentomutase family.</text>
</comment>
<dbReference type="Gene3D" id="3.30.70.1250">
    <property type="entry name" value="Phosphopentomutase"/>
    <property type="match status" value="1"/>
</dbReference>
<dbReference type="InterPro" id="IPR010045">
    <property type="entry name" value="DeoB"/>
</dbReference>
<feature type="binding site" evidence="6">
    <location>
        <position position="295"/>
    </location>
    <ligand>
        <name>Mn(2+)</name>
        <dbReference type="ChEBI" id="CHEBI:29035"/>
        <label>2</label>
    </ligand>
</feature>
<feature type="binding site" evidence="6">
    <location>
        <position position="332"/>
    </location>
    <ligand>
        <name>Mn(2+)</name>
        <dbReference type="ChEBI" id="CHEBI:29035"/>
        <label>1</label>
    </ligand>
</feature>
<evidence type="ECO:0000256" key="3">
    <source>
        <dbReference type="ARBA" id="ARBA00022723"/>
    </source>
</evidence>
<dbReference type="InterPro" id="IPR024052">
    <property type="entry name" value="Phosphopentomutase_DeoB_cap_sf"/>
</dbReference>
<dbReference type="GO" id="GO:0005829">
    <property type="term" value="C:cytosol"/>
    <property type="evidence" value="ECO:0007669"/>
    <property type="project" value="TreeGrafter"/>
</dbReference>
<dbReference type="NCBIfam" id="NF003766">
    <property type="entry name" value="PRK05362.1"/>
    <property type="match status" value="1"/>
</dbReference>
<feature type="binding site" evidence="6">
    <location>
        <position position="13"/>
    </location>
    <ligand>
        <name>Mn(2+)</name>
        <dbReference type="ChEBI" id="CHEBI:29035"/>
        <label>1</label>
    </ligand>
</feature>
<dbReference type="InterPro" id="IPR017850">
    <property type="entry name" value="Alkaline_phosphatase_core_sf"/>
</dbReference>
<comment type="catalytic activity">
    <reaction evidence="6">
        <text>alpha-D-ribose 1-phosphate = D-ribose 5-phosphate</text>
        <dbReference type="Rhea" id="RHEA:18793"/>
        <dbReference type="ChEBI" id="CHEBI:57720"/>
        <dbReference type="ChEBI" id="CHEBI:78346"/>
        <dbReference type="EC" id="5.4.2.7"/>
    </reaction>
</comment>
<gene>
    <name evidence="6" type="primary">deoB</name>
    <name evidence="9" type="ORF">IAC52_04880</name>
</gene>
<evidence type="ECO:0000313" key="9">
    <source>
        <dbReference type="EMBL" id="HIU45613.1"/>
    </source>
</evidence>
<dbReference type="FunFam" id="3.30.70.1250:FF:000001">
    <property type="entry name" value="Phosphopentomutase"/>
    <property type="match status" value="1"/>
</dbReference>
<comment type="caution">
    <text evidence="9">The sequence shown here is derived from an EMBL/GenBank/DDBJ whole genome shotgun (WGS) entry which is preliminary data.</text>
</comment>
<comment type="cofactor">
    <cofactor evidence="6">
        <name>Mn(2+)</name>
        <dbReference type="ChEBI" id="CHEBI:29035"/>
    </cofactor>
    <text evidence="6">Binds 2 manganese ions.</text>
</comment>
<keyword evidence="3 6" id="KW-0479">Metal-binding</keyword>
<protein>
    <recommendedName>
        <fullName evidence="6 7">Phosphopentomutase</fullName>
        <ecNumber evidence="6 7">5.4.2.7</ecNumber>
    </recommendedName>
    <alternativeName>
        <fullName evidence="6">Phosphodeoxyribomutase</fullName>
    </alternativeName>
</protein>
<name>A0A9D1LPF9_9FIRM</name>
<keyword evidence="4 6" id="KW-0464">Manganese</keyword>
<dbReference type="GO" id="GO:0030145">
    <property type="term" value="F:manganese ion binding"/>
    <property type="evidence" value="ECO:0007669"/>
    <property type="project" value="UniProtKB-UniRule"/>
</dbReference>
<dbReference type="EMBL" id="DVMV01000040">
    <property type="protein sequence ID" value="HIU45613.1"/>
    <property type="molecule type" value="Genomic_DNA"/>
</dbReference>
<evidence type="ECO:0000256" key="6">
    <source>
        <dbReference type="HAMAP-Rule" id="MF_00740"/>
    </source>
</evidence>
<dbReference type="Gene3D" id="3.40.720.10">
    <property type="entry name" value="Alkaline Phosphatase, subunit A"/>
    <property type="match status" value="1"/>
</dbReference>
<feature type="binding site" evidence="6">
    <location>
        <position position="290"/>
    </location>
    <ligand>
        <name>Mn(2+)</name>
        <dbReference type="ChEBI" id="CHEBI:29035"/>
        <label>2</label>
    </ligand>
</feature>
<dbReference type="GO" id="GO:0006018">
    <property type="term" value="P:2-deoxyribose 1-phosphate catabolic process"/>
    <property type="evidence" value="ECO:0007669"/>
    <property type="project" value="UniProtKB-UniRule"/>
</dbReference>
<dbReference type="Proteomes" id="UP000824070">
    <property type="component" value="Unassembled WGS sequence"/>
</dbReference>
<dbReference type="PIRSF" id="PIRSF001491">
    <property type="entry name" value="Ppentomutase"/>
    <property type="match status" value="1"/>
</dbReference>
<dbReference type="GO" id="GO:0000287">
    <property type="term" value="F:magnesium ion binding"/>
    <property type="evidence" value="ECO:0007669"/>
    <property type="project" value="UniProtKB-UniRule"/>
</dbReference>